<sequence length="98" mass="11509">MERLERKSTCSDCSMRFRPSEWNRTDSMKYGTRLRNKWTESRSVFVRQEVHHRRGTLQRSPRLLTGGGPAVLRGGSEETSLPLYQVHFKERGLCRKIV</sequence>
<dbReference type="EMBL" id="CADCXU010025631">
    <property type="protein sequence ID" value="CAB0012739.1"/>
    <property type="molecule type" value="Genomic_DNA"/>
</dbReference>
<dbReference type="AlphaFoldDB" id="A0A6H5H8W4"/>
<organism evidence="2 3">
    <name type="scientific">Nesidiocoris tenuis</name>
    <dbReference type="NCBI Taxonomy" id="355587"/>
    <lineage>
        <taxon>Eukaryota</taxon>
        <taxon>Metazoa</taxon>
        <taxon>Ecdysozoa</taxon>
        <taxon>Arthropoda</taxon>
        <taxon>Hexapoda</taxon>
        <taxon>Insecta</taxon>
        <taxon>Pterygota</taxon>
        <taxon>Neoptera</taxon>
        <taxon>Paraneoptera</taxon>
        <taxon>Hemiptera</taxon>
        <taxon>Heteroptera</taxon>
        <taxon>Panheteroptera</taxon>
        <taxon>Cimicomorpha</taxon>
        <taxon>Miridae</taxon>
        <taxon>Dicyphina</taxon>
        <taxon>Nesidiocoris</taxon>
    </lineage>
</organism>
<keyword evidence="3" id="KW-1185">Reference proteome</keyword>
<evidence type="ECO:0000256" key="1">
    <source>
        <dbReference type="SAM" id="MobiDB-lite"/>
    </source>
</evidence>
<gene>
    <name evidence="2" type="ORF">NTEN_LOCUS17437</name>
</gene>
<name>A0A6H5H8W4_9HEMI</name>
<reference evidence="2 3" key="1">
    <citation type="submission" date="2020-02" db="EMBL/GenBank/DDBJ databases">
        <authorList>
            <person name="Ferguson B K."/>
        </authorList>
    </citation>
    <scope>NUCLEOTIDE SEQUENCE [LARGE SCALE GENOMIC DNA]</scope>
</reference>
<protein>
    <submittedName>
        <fullName evidence="2">Uncharacterized protein</fullName>
    </submittedName>
</protein>
<dbReference type="Proteomes" id="UP000479000">
    <property type="component" value="Unassembled WGS sequence"/>
</dbReference>
<evidence type="ECO:0000313" key="3">
    <source>
        <dbReference type="Proteomes" id="UP000479000"/>
    </source>
</evidence>
<evidence type="ECO:0000313" key="2">
    <source>
        <dbReference type="EMBL" id="CAB0012739.1"/>
    </source>
</evidence>
<accession>A0A6H5H8W4</accession>
<proteinExistence type="predicted"/>
<feature type="region of interest" description="Disordered" evidence="1">
    <location>
        <begin position="51"/>
        <end position="76"/>
    </location>
</feature>